<dbReference type="Proteomes" id="UP000807025">
    <property type="component" value="Unassembled WGS sequence"/>
</dbReference>
<organism evidence="1 2">
    <name type="scientific">Pleurotus eryngii</name>
    <name type="common">Boletus of the steppes</name>
    <dbReference type="NCBI Taxonomy" id="5323"/>
    <lineage>
        <taxon>Eukaryota</taxon>
        <taxon>Fungi</taxon>
        <taxon>Dikarya</taxon>
        <taxon>Basidiomycota</taxon>
        <taxon>Agaricomycotina</taxon>
        <taxon>Agaricomycetes</taxon>
        <taxon>Agaricomycetidae</taxon>
        <taxon>Agaricales</taxon>
        <taxon>Pleurotineae</taxon>
        <taxon>Pleurotaceae</taxon>
        <taxon>Pleurotus</taxon>
    </lineage>
</organism>
<evidence type="ECO:0000313" key="1">
    <source>
        <dbReference type="EMBL" id="KAF9497125.1"/>
    </source>
</evidence>
<sequence length="192" mass="21241">MFFTTCGSRKPLTLGSLENPRAAKAHILLGCHIQTYYMSSGLNGHRPASAKTTYMKFDLNNSSMSFGTIMMGSATLLVDGMRGCSSLHCAAPTYTHTPTICTCARSREERLRVSPRAICAHPELRPVRSHIHSLICSAPPADRERFASVLSTVHTIIVCAELRTFFESTLHTDWLKRHPKISRAQNHASLVT</sequence>
<comment type="caution">
    <text evidence="1">The sequence shown here is derived from an EMBL/GenBank/DDBJ whole genome shotgun (WGS) entry which is preliminary data.</text>
</comment>
<name>A0A9P6DHZ7_PLEER</name>
<gene>
    <name evidence="1" type="ORF">BDN71DRAFT_1445147</name>
</gene>
<reference evidence="1" key="1">
    <citation type="submission" date="2020-11" db="EMBL/GenBank/DDBJ databases">
        <authorList>
            <consortium name="DOE Joint Genome Institute"/>
            <person name="Ahrendt S."/>
            <person name="Riley R."/>
            <person name="Andreopoulos W."/>
            <person name="Labutti K."/>
            <person name="Pangilinan J."/>
            <person name="Ruiz-Duenas F.J."/>
            <person name="Barrasa J.M."/>
            <person name="Sanchez-Garcia M."/>
            <person name="Camarero S."/>
            <person name="Miyauchi S."/>
            <person name="Serrano A."/>
            <person name="Linde D."/>
            <person name="Babiker R."/>
            <person name="Drula E."/>
            <person name="Ayuso-Fernandez I."/>
            <person name="Pacheco R."/>
            <person name="Padilla G."/>
            <person name="Ferreira P."/>
            <person name="Barriuso J."/>
            <person name="Kellner H."/>
            <person name="Castanera R."/>
            <person name="Alfaro M."/>
            <person name="Ramirez L."/>
            <person name="Pisabarro A.G."/>
            <person name="Kuo A."/>
            <person name="Tritt A."/>
            <person name="Lipzen A."/>
            <person name="He G."/>
            <person name="Yan M."/>
            <person name="Ng V."/>
            <person name="Cullen D."/>
            <person name="Martin F."/>
            <person name="Rosso M.-N."/>
            <person name="Henrissat B."/>
            <person name="Hibbett D."/>
            <person name="Martinez A.T."/>
            <person name="Grigoriev I.V."/>
        </authorList>
    </citation>
    <scope>NUCLEOTIDE SEQUENCE</scope>
    <source>
        <strain evidence="1">ATCC 90797</strain>
    </source>
</reference>
<protein>
    <submittedName>
        <fullName evidence="1">Uncharacterized protein</fullName>
    </submittedName>
</protein>
<proteinExistence type="predicted"/>
<dbReference type="EMBL" id="MU154546">
    <property type="protein sequence ID" value="KAF9497125.1"/>
    <property type="molecule type" value="Genomic_DNA"/>
</dbReference>
<evidence type="ECO:0000313" key="2">
    <source>
        <dbReference type="Proteomes" id="UP000807025"/>
    </source>
</evidence>
<keyword evidence="2" id="KW-1185">Reference proteome</keyword>
<accession>A0A9P6DHZ7</accession>
<dbReference type="AlphaFoldDB" id="A0A9P6DHZ7"/>